<evidence type="ECO:0000259" key="7">
    <source>
        <dbReference type="Pfam" id="PF00814"/>
    </source>
</evidence>
<sequence length="311" mass="34403">MILGIDTSCYTTSMCVVDSATGDIVFEENRILKVKEGARGLRQSDGFFQHTHNLPEIFARLGKSVNVQDIEAIGVSTMPRNAQESYMPVFHAGLLFAKTLATALELPIYETSHQDGHVMAALATCGIEQFPQSFMTMHLSGGTTELLHVFLEGEGFDIKKVGESLDISFGQLVDRLGVKMGFPFPSGVHMDQCGMLSESKAHFKVAFKFHYDYNISGLENKYMKLLNTSSNSEVCRHIFNTLGYMIEKWIDEACKGLPVIIAGGVASNSHIKAMLSHKSNVYFAKAKYARDNAYGVAELTRRHVRGVKNSD</sequence>
<protein>
    <recommendedName>
        <fullName evidence="1">N(6)-L-threonylcarbamoyladenine synthase</fullName>
        <ecNumber evidence="1">2.3.1.234</ecNumber>
    </recommendedName>
</protein>
<evidence type="ECO:0000256" key="2">
    <source>
        <dbReference type="ARBA" id="ARBA00022679"/>
    </source>
</evidence>
<evidence type="ECO:0000256" key="4">
    <source>
        <dbReference type="ARBA" id="ARBA00022723"/>
    </source>
</evidence>
<name>A0ABS2MQB0_9FIRM</name>
<proteinExistence type="predicted"/>
<feature type="domain" description="Gcp-like" evidence="7">
    <location>
        <begin position="49"/>
        <end position="295"/>
    </location>
</feature>
<organism evidence="8 9">
    <name type="scientific">Fusibacter tunisiensis</name>
    <dbReference type="NCBI Taxonomy" id="1008308"/>
    <lineage>
        <taxon>Bacteria</taxon>
        <taxon>Bacillati</taxon>
        <taxon>Bacillota</taxon>
        <taxon>Clostridia</taxon>
        <taxon>Eubacteriales</taxon>
        <taxon>Eubacteriales Family XII. Incertae Sedis</taxon>
        <taxon>Fusibacter</taxon>
    </lineage>
</organism>
<reference evidence="8 9" key="1">
    <citation type="submission" date="2021-01" db="EMBL/GenBank/DDBJ databases">
        <title>Genomic Encyclopedia of Type Strains, Phase IV (KMG-IV): sequencing the most valuable type-strain genomes for metagenomic binning, comparative biology and taxonomic classification.</title>
        <authorList>
            <person name="Goeker M."/>
        </authorList>
    </citation>
    <scope>NUCLEOTIDE SEQUENCE [LARGE SCALE GENOMIC DNA]</scope>
    <source>
        <strain evidence="8 9">DSM 24436</strain>
    </source>
</reference>
<dbReference type="RefSeq" id="WP_204663199.1">
    <property type="nucleotide sequence ID" value="NZ_JAFBDT010000006.1"/>
</dbReference>
<accession>A0ABS2MQB0</accession>
<evidence type="ECO:0000313" key="9">
    <source>
        <dbReference type="Proteomes" id="UP000767854"/>
    </source>
</evidence>
<dbReference type="EMBL" id="JAFBDT010000006">
    <property type="protein sequence ID" value="MBM7561567.1"/>
    <property type="molecule type" value="Genomic_DNA"/>
</dbReference>
<dbReference type="EC" id="2.3.1.234" evidence="1"/>
<gene>
    <name evidence="8" type="ORF">JOC49_001087</name>
</gene>
<dbReference type="SUPFAM" id="SSF53067">
    <property type="entry name" value="Actin-like ATPase domain"/>
    <property type="match status" value="1"/>
</dbReference>
<dbReference type="InterPro" id="IPR043129">
    <property type="entry name" value="ATPase_NBD"/>
</dbReference>
<comment type="caution">
    <text evidence="8">The sequence shown here is derived from an EMBL/GenBank/DDBJ whole genome shotgun (WGS) entry which is preliminary data.</text>
</comment>
<dbReference type="PRINTS" id="PR00789">
    <property type="entry name" value="OSIALOPTASE"/>
</dbReference>
<dbReference type="GO" id="GO:0061711">
    <property type="term" value="F:tRNA N(6)-L-threonylcarbamoyladenine synthase activity"/>
    <property type="evidence" value="ECO:0007669"/>
    <property type="project" value="UniProtKB-EC"/>
</dbReference>
<evidence type="ECO:0000256" key="5">
    <source>
        <dbReference type="ARBA" id="ARBA00023315"/>
    </source>
</evidence>
<evidence type="ECO:0000256" key="3">
    <source>
        <dbReference type="ARBA" id="ARBA00022694"/>
    </source>
</evidence>
<dbReference type="PANTHER" id="PTHR11735:SF11">
    <property type="entry name" value="TRNA THREONYLCARBAMOYLADENOSINE BIOSYNTHESIS PROTEIN TSAB"/>
    <property type="match status" value="1"/>
</dbReference>
<keyword evidence="4" id="KW-0479">Metal-binding</keyword>
<evidence type="ECO:0000313" key="8">
    <source>
        <dbReference type="EMBL" id="MBM7561567.1"/>
    </source>
</evidence>
<dbReference type="InterPro" id="IPR000905">
    <property type="entry name" value="Gcp-like_dom"/>
</dbReference>
<dbReference type="Gene3D" id="3.30.420.40">
    <property type="match status" value="2"/>
</dbReference>
<dbReference type="InterPro" id="IPR017861">
    <property type="entry name" value="KAE1/TsaD"/>
</dbReference>
<evidence type="ECO:0000256" key="6">
    <source>
        <dbReference type="ARBA" id="ARBA00048117"/>
    </source>
</evidence>
<dbReference type="Pfam" id="PF00814">
    <property type="entry name" value="TsaD"/>
    <property type="match status" value="1"/>
</dbReference>
<dbReference type="PANTHER" id="PTHR11735">
    <property type="entry name" value="TRNA N6-ADENOSINE THREONYLCARBAMOYLTRANSFERASE"/>
    <property type="match status" value="1"/>
</dbReference>
<keyword evidence="5 8" id="KW-0012">Acyltransferase</keyword>
<keyword evidence="2 8" id="KW-0808">Transferase</keyword>
<keyword evidence="9" id="KW-1185">Reference proteome</keyword>
<evidence type="ECO:0000256" key="1">
    <source>
        <dbReference type="ARBA" id="ARBA00012156"/>
    </source>
</evidence>
<comment type="catalytic activity">
    <reaction evidence="6">
        <text>L-threonylcarbamoyladenylate + adenosine(37) in tRNA = N(6)-L-threonylcarbamoyladenosine(37) in tRNA + AMP + H(+)</text>
        <dbReference type="Rhea" id="RHEA:37059"/>
        <dbReference type="Rhea" id="RHEA-COMP:10162"/>
        <dbReference type="Rhea" id="RHEA-COMP:10163"/>
        <dbReference type="ChEBI" id="CHEBI:15378"/>
        <dbReference type="ChEBI" id="CHEBI:73682"/>
        <dbReference type="ChEBI" id="CHEBI:74411"/>
        <dbReference type="ChEBI" id="CHEBI:74418"/>
        <dbReference type="ChEBI" id="CHEBI:456215"/>
        <dbReference type="EC" id="2.3.1.234"/>
    </reaction>
</comment>
<dbReference type="Proteomes" id="UP000767854">
    <property type="component" value="Unassembled WGS sequence"/>
</dbReference>
<keyword evidence="3" id="KW-0819">tRNA processing</keyword>